<dbReference type="AlphaFoldDB" id="A0AAP0GDE8"/>
<protein>
    <submittedName>
        <fullName evidence="1">Uncharacterized protein</fullName>
    </submittedName>
</protein>
<gene>
    <name evidence="1" type="ORF">KSP39_PZI004005</name>
</gene>
<evidence type="ECO:0000313" key="2">
    <source>
        <dbReference type="Proteomes" id="UP001418222"/>
    </source>
</evidence>
<keyword evidence="2" id="KW-1185">Reference proteome</keyword>
<evidence type="ECO:0000313" key="1">
    <source>
        <dbReference type="EMBL" id="KAK8952423.1"/>
    </source>
</evidence>
<name>A0AAP0GDE8_9ASPA</name>
<sequence length="59" mass="6952">MQGNLHVRFWPGFPSVSNNLASARRWRTSPHYCPFLLESFFEEGQFYIFLPNPSIIKYG</sequence>
<reference evidence="1 2" key="1">
    <citation type="journal article" date="2022" name="Nat. Plants">
        <title>Genomes of leafy and leafless Platanthera orchids illuminate the evolution of mycoheterotrophy.</title>
        <authorList>
            <person name="Li M.H."/>
            <person name="Liu K.W."/>
            <person name="Li Z."/>
            <person name="Lu H.C."/>
            <person name="Ye Q.L."/>
            <person name="Zhang D."/>
            <person name="Wang J.Y."/>
            <person name="Li Y.F."/>
            <person name="Zhong Z.M."/>
            <person name="Liu X."/>
            <person name="Yu X."/>
            <person name="Liu D.K."/>
            <person name="Tu X.D."/>
            <person name="Liu B."/>
            <person name="Hao Y."/>
            <person name="Liao X.Y."/>
            <person name="Jiang Y.T."/>
            <person name="Sun W.H."/>
            <person name="Chen J."/>
            <person name="Chen Y.Q."/>
            <person name="Ai Y."/>
            <person name="Zhai J.W."/>
            <person name="Wu S.S."/>
            <person name="Zhou Z."/>
            <person name="Hsiao Y.Y."/>
            <person name="Wu W.L."/>
            <person name="Chen Y.Y."/>
            <person name="Lin Y.F."/>
            <person name="Hsu J.L."/>
            <person name="Li C.Y."/>
            <person name="Wang Z.W."/>
            <person name="Zhao X."/>
            <person name="Zhong W.Y."/>
            <person name="Ma X.K."/>
            <person name="Ma L."/>
            <person name="Huang J."/>
            <person name="Chen G.Z."/>
            <person name="Huang M.Z."/>
            <person name="Huang L."/>
            <person name="Peng D.H."/>
            <person name="Luo Y.B."/>
            <person name="Zou S.Q."/>
            <person name="Chen S.P."/>
            <person name="Lan S."/>
            <person name="Tsai W.C."/>
            <person name="Van de Peer Y."/>
            <person name="Liu Z.J."/>
        </authorList>
    </citation>
    <scope>NUCLEOTIDE SEQUENCE [LARGE SCALE GENOMIC DNA]</scope>
    <source>
        <strain evidence="1">Lor287</strain>
    </source>
</reference>
<dbReference type="Proteomes" id="UP001418222">
    <property type="component" value="Unassembled WGS sequence"/>
</dbReference>
<organism evidence="1 2">
    <name type="scientific">Platanthera zijinensis</name>
    <dbReference type="NCBI Taxonomy" id="2320716"/>
    <lineage>
        <taxon>Eukaryota</taxon>
        <taxon>Viridiplantae</taxon>
        <taxon>Streptophyta</taxon>
        <taxon>Embryophyta</taxon>
        <taxon>Tracheophyta</taxon>
        <taxon>Spermatophyta</taxon>
        <taxon>Magnoliopsida</taxon>
        <taxon>Liliopsida</taxon>
        <taxon>Asparagales</taxon>
        <taxon>Orchidaceae</taxon>
        <taxon>Orchidoideae</taxon>
        <taxon>Orchideae</taxon>
        <taxon>Orchidinae</taxon>
        <taxon>Platanthera</taxon>
    </lineage>
</organism>
<accession>A0AAP0GDE8</accession>
<comment type="caution">
    <text evidence="1">The sequence shown here is derived from an EMBL/GenBank/DDBJ whole genome shotgun (WGS) entry which is preliminary data.</text>
</comment>
<proteinExistence type="predicted"/>
<dbReference type="EMBL" id="JBBWWQ010000003">
    <property type="protein sequence ID" value="KAK8952423.1"/>
    <property type="molecule type" value="Genomic_DNA"/>
</dbReference>